<feature type="region of interest" description="Disordered" evidence="5">
    <location>
        <begin position="43"/>
        <end position="87"/>
    </location>
</feature>
<dbReference type="FunFam" id="1.20.1250.20:FF:000082">
    <property type="entry name" value="MFS multidrug transporter, putative"/>
    <property type="match status" value="1"/>
</dbReference>
<protein>
    <recommendedName>
        <fullName evidence="7">Major facilitator superfamily (MFS) profile domain-containing protein</fullName>
    </recommendedName>
</protein>
<evidence type="ECO:0000256" key="3">
    <source>
        <dbReference type="ARBA" id="ARBA00022989"/>
    </source>
</evidence>
<name>A0A1Q3AK66_ZYGRO</name>
<feature type="domain" description="Major facilitator superfamily (MFS) profile" evidence="7">
    <location>
        <begin position="143"/>
        <end position="572"/>
    </location>
</feature>
<feature type="transmembrane region" description="Helical" evidence="6">
    <location>
        <begin position="144"/>
        <end position="167"/>
    </location>
</feature>
<organism evidence="8 9">
    <name type="scientific">Zygosaccharomyces rouxii</name>
    <dbReference type="NCBI Taxonomy" id="4956"/>
    <lineage>
        <taxon>Eukaryota</taxon>
        <taxon>Fungi</taxon>
        <taxon>Dikarya</taxon>
        <taxon>Ascomycota</taxon>
        <taxon>Saccharomycotina</taxon>
        <taxon>Saccharomycetes</taxon>
        <taxon>Saccharomycetales</taxon>
        <taxon>Saccharomycetaceae</taxon>
        <taxon>Zygosaccharomyces</taxon>
    </lineage>
</organism>
<evidence type="ECO:0000313" key="8">
    <source>
        <dbReference type="EMBL" id="GAV56138.1"/>
    </source>
</evidence>
<feature type="transmembrane region" description="Helical" evidence="6">
    <location>
        <begin position="416"/>
        <end position="435"/>
    </location>
</feature>
<dbReference type="PROSITE" id="PS50850">
    <property type="entry name" value="MFS"/>
    <property type="match status" value="1"/>
</dbReference>
<evidence type="ECO:0000256" key="4">
    <source>
        <dbReference type="ARBA" id="ARBA00023136"/>
    </source>
</evidence>
<feature type="transmembrane region" description="Helical" evidence="6">
    <location>
        <begin position="298"/>
        <end position="320"/>
    </location>
</feature>
<dbReference type="InterPro" id="IPR036259">
    <property type="entry name" value="MFS_trans_sf"/>
</dbReference>
<dbReference type="GO" id="GO:0022857">
    <property type="term" value="F:transmembrane transporter activity"/>
    <property type="evidence" value="ECO:0007669"/>
    <property type="project" value="InterPro"/>
</dbReference>
<accession>A0A1Q3AK66</accession>
<evidence type="ECO:0000256" key="2">
    <source>
        <dbReference type="ARBA" id="ARBA00022692"/>
    </source>
</evidence>
<dbReference type="Proteomes" id="UP000187013">
    <property type="component" value="Unassembled WGS sequence"/>
</dbReference>
<feature type="transmembrane region" description="Helical" evidence="6">
    <location>
        <begin position="549"/>
        <end position="568"/>
    </location>
</feature>
<sequence length="585" mass="65357">MEFLKVLMNKIVPHQAHRIDNGRTPTEVHRPYKRTHIPVNMSATGQEASSSPTETSEMDLEEYPPGFPSESSSGMAGSAKRGDEEDMDITRANSLNPDQNFLEKMEKSASQSNEGKNPEFEVFFEEGSMDPENIAMHISWPRKYYVSTLVTLISGIITMISSCWSLVAENVMSHFHISREVGVLGISLYIFGLGCGPLLLSPISELYGRRITFIFSLSFSVAWQCLVIWSPTIEGVFFGRFLSGFFGSSFLSVASGTISDIFTKDQIGIPMTFYALAPFAGPSLGPVLSGAFNKDSYRWPFIVMMIVSSVLLGLVTFTVPESYKPVLLIRKARRLRKETGDDRYYAPLEVLRGDANILQLIFLSVKRPIALLLRDYMIGVLSFYTGLVLAIIYLYFEVFPYIYPKLWNFTVMETGLAYLGLLIGMIIVCPSCLIFQKNYARRVERNGGKSTPEMRFEALFYGAFCTPTGLVIFAWTCYSHVHWVGSLIGSAVFGAGVFFVFVGVFAYTVDAYRRFAASAMACNTFTRCIMAGVFPLFGRQMYEGMGINWAGFLLAMVAVGMIPVPFLFTKYGPVLRGKSPYAWDD</sequence>
<feature type="transmembrane region" description="Helical" evidence="6">
    <location>
        <begin position="487"/>
        <end position="508"/>
    </location>
</feature>
<evidence type="ECO:0000256" key="1">
    <source>
        <dbReference type="ARBA" id="ARBA00004141"/>
    </source>
</evidence>
<keyword evidence="3 6" id="KW-1133">Transmembrane helix</keyword>
<keyword evidence="2 6" id="KW-0812">Transmembrane</keyword>
<proteinExistence type="predicted"/>
<dbReference type="OrthoDB" id="9986881at2759"/>
<feature type="transmembrane region" description="Helical" evidence="6">
    <location>
        <begin position="237"/>
        <end position="259"/>
    </location>
</feature>
<feature type="transmembrane region" description="Helical" evidence="6">
    <location>
        <begin position="271"/>
        <end position="292"/>
    </location>
</feature>
<dbReference type="GO" id="GO:0042908">
    <property type="term" value="P:xenobiotic transport"/>
    <property type="evidence" value="ECO:0007669"/>
    <property type="project" value="UniProtKB-ARBA"/>
</dbReference>
<dbReference type="Pfam" id="PF07690">
    <property type="entry name" value="MFS_1"/>
    <property type="match status" value="1"/>
</dbReference>
<dbReference type="PANTHER" id="PTHR23502">
    <property type="entry name" value="MAJOR FACILITATOR SUPERFAMILY"/>
    <property type="match status" value="1"/>
</dbReference>
<dbReference type="AlphaFoldDB" id="A0A1Q3AK66"/>
<dbReference type="GO" id="GO:0005886">
    <property type="term" value="C:plasma membrane"/>
    <property type="evidence" value="ECO:0007669"/>
    <property type="project" value="TreeGrafter"/>
</dbReference>
<evidence type="ECO:0000259" key="7">
    <source>
        <dbReference type="PROSITE" id="PS50850"/>
    </source>
</evidence>
<dbReference type="Gene3D" id="1.20.1250.20">
    <property type="entry name" value="MFS general substrate transporter like domains"/>
    <property type="match status" value="1"/>
</dbReference>
<dbReference type="InterPro" id="IPR011701">
    <property type="entry name" value="MFS"/>
</dbReference>
<feature type="transmembrane region" description="Helical" evidence="6">
    <location>
        <begin position="376"/>
        <end position="396"/>
    </location>
</feature>
<dbReference type="InterPro" id="IPR005829">
    <property type="entry name" value="Sugar_transporter_CS"/>
</dbReference>
<feature type="transmembrane region" description="Helical" evidence="6">
    <location>
        <begin position="212"/>
        <end position="231"/>
    </location>
</feature>
<dbReference type="SUPFAM" id="SSF103473">
    <property type="entry name" value="MFS general substrate transporter"/>
    <property type="match status" value="1"/>
</dbReference>
<feature type="transmembrane region" description="Helical" evidence="6">
    <location>
        <begin position="456"/>
        <end position="475"/>
    </location>
</feature>
<dbReference type="CDD" id="cd17323">
    <property type="entry name" value="MFS_Tpo1_MDR_like"/>
    <property type="match status" value="1"/>
</dbReference>
<dbReference type="InterPro" id="IPR020846">
    <property type="entry name" value="MFS_dom"/>
</dbReference>
<dbReference type="PANTHER" id="PTHR23502:SF7">
    <property type="entry name" value="DRUG_PROTON ANTIPORTER YHK8-RELATED"/>
    <property type="match status" value="1"/>
</dbReference>
<evidence type="ECO:0000256" key="5">
    <source>
        <dbReference type="SAM" id="MobiDB-lite"/>
    </source>
</evidence>
<comment type="subcellular location">
    <subcellularLocation>
        <location evidence="1">Membrane</location>
        <topology evidence="1">Multi-pass membrane protein</topology>
    </subcellularLocation>
</comment>
<keyword evidence="4 6" id="KW-0472">Membrane</keyword>
<dbReference type="PROSITE" id="PS00216">
    <property type="entry name" value="SUGAR_TRANSPORT_1"/>
    <property type="match status" value="1"/>
</dbReference>
<dbReference type="EMBL" id="BDGX01000053">
    <property type="protein sequence ID" value="GAV56138.1"/>
    <property type="molecule type" value="Genomic_DNA"/>
</dbReference>
<evidence type="ECO:0000313" key="9">
    <source>
        <dbReference type="Proteomes" id="UP000187013"/>
    </source>
</evidence>
<feature type="compositionally biased region" description="Polar residues" evidence="5">
    <location>
        <begin position="43"/>
        <end position="55"/>
    </location>
</feature>
<feature type="transmembrane region" description="Helical" evidence="6">
    <location>
        <begin position="182"/>
        <end position="200"/>
    </location>
</feature>
<comment type="caution">
    <text evidence="8">The sequence shown here is derived from an EMBL/GenBank/DDBJ whole genome shotgun (WGS) entry which is preliminary data.</text>
</comment>
<dbReference type="GO" id="GO:0140115">
    <property type="term" value="P:export across plasma membrane"/>
    <property type="evidence" value="ECO:0007669"/>
    <property type="project" value="UniProtKB-ARBA"/>
</dbReference>
<evidence type="ECO:0000256" key="6">
    <source>
        <dbReference type="SAM" id="Phobius"/>
    </source>
</evidence>
<reference evidence="8 9" key="1">
    <citation type="submission" date="2016-08" db="EMBL/GenBank/DDBJ databases">
        <title>Draft genome sequence of allopolyploid Zygosaccharomyces rouxii.</title>
        <authorList>
            <person name="Watanabe J."/>
            <person name="Uehara K."/>
            <person name="Mogi Y."/>
            <person name="Tsukioka Y."/>
        </authorList>
    </citation>
    <scope>NUCLEOTIDE SEQUENCE [LARGE SCALE GENOMIC DNA]</scope>
    <source>
        <strain evidence="8 9">NBRC 110957</strain>
    </source>
</reference>
<gene>
    <name evidence="8" type="ORF">ZYGR_0BA00440</name>
</gene>